<dbReference type="RefSeq" id="WP_265426351.1">
    <property type="nucleotide sequence ID" value="NZ_JAPFPW010000039.1"/>
</dbReference>
<dbReference type="InterPro" id="IPR029044">
    <property type="entry name" value="Nucleotide-diphossugar_trans"/>
</dbReference>
<protein>
    <submittedName>
        <fullName evidence="2">TIGR00180 family glycosyltransferase</fullName>
    </submittedName>
</protein>
<name>A0ABT3ND74_9BACT</name>
<comment type="caution">
    <text evidence="2">The sequence shown here is derived from an EMBL/GenBank/DDBJ whole genome shotgun (WGS) entry which is preliminary data.</text>
</comment>
<proteinExistence type="predicted"/>
<dbReference type="CDD" id="cd00761">
    <property type="entry name" value="Glyco_tranf_GTA_type"/>
    <property type="match status" value="1"/>
</dbReference>
<keyword evidence="3" id="KW-1185">Reference proteome</keyword>
<dbReference type="EMBL" id="JAPFPW010000039">
    <property type="protein sequence ID" value="MCW7755403.1"/>
    <property type="molecule type" value="Genomic_DNA"/>
</dbReference>
<feature type="domain" description="Glycosyltransferase 2-like" evidence="1">
    <location>
        <begin position="5"/>
        <end position="167"/>
    </location>
</feature>
<gene>
    <name evidence="2" type="ORF">OOT00_15585</name>
</gene>
<dbReference type="InterPro" id="IPR031042">
    <property type="entry name" value="Glyco_TIGR04440"/>
</dbReference>
<evidence type="ECO:0000313" key="3">
    <source>
        <dbReference type="Proteomes" id="UP001209681"/>
    </source>
</evidence>
<dbReference type="Proteomes" id="UP001209681">
    <property type="component" value="Unassembled WGS sequence"/>
</dbReference>
<reference evidence="2 3" key="1">
    <citation type="submission" date="2022-11" db="EMBL/GenBank/DDBJ databases">
        <title>Desulfobotulus tamanensis H1 sp. nov. - anaerobic, alkaliphilic, sulphate reducing bacterium isolated from terrestrial mud volcano.</title>
        <authorList>
            <person name="Frolova A."/>
            <person name="Merkel A.Y."/>
            <person name="Slobodkin A.I."/>
        </authorList>
    </citation>
    <scope>NUCLEOTIDE SEQUENCE [LARGE SCALE GENOMIC DNA]</scope>
    <source>
        <strain evidence="2 3">H1</strain>
    </source>
</reference>
<dbReference type="Pfam" id="PF00535">
    <property type="entry name" value="Glycos_transf_2"/>
    <property type="match status" value="1"/>
</dbReference>
<organism evidence="2 3">
    <name type="scientific">Desulfobotulus pelophilus</name>
    <dbReference type="NCBI Taxonomy" id="2823377"/>
    <lineage>
        <taxon>Bacteria</taxon>
        <taxon>Pseudomonadati</taxon>
        <taxon>Thermodesulfobacteriota</taxon>
        <taxon>Desulfobacteria</taxon>
        <taxon>Desulfobacterales</taxon>
        <taxon>Desulfobacteraceae</taxon>
        <taxon>Desulfobotulus</taxon>
    </lineage>
</organism>
<evidence type="ECO:0000259" key="1">
    <source>
        <dbReference type="Pfam" id="PF00535"/>
    </source>
</evidence>
<evidence type="ECO:0000313" key="2">
    <source>
        <dbReference type="EMBL" id="MCW7755403.1"/>
    </source>
</evidence>
<sequence length="346" mass="39703">MTKLFIPTRNRPTSLAKILQYLVEFFPHTEVIVADGSADFHKEQNISNFKTISTGLSIDYRSYPSNLGMLERCLDVLRSLDDELIIWGADDDYPNMVLLERGAAFLAKNPDYVAATGATIKIMKKKEGILHKLSVARPIQAARAEVRMKAYSQWSFPTTYAVVRRSHIFDRLKRLSSLGQPGFFDFITGLHDVYKGKIQSYADIAFFATYIPNHARLKTINKLDFLNKSSNVLAIHESIVKDLESLGYLGQEDVDRIAQKIILNRISELSGWGFKKSVKFLSSKYYLDKIVKEQFVMYDNLLQEGTDVQKRYFSYLKYIYEAMREIEVSDDNQGEPSKHTRESICL</sequence>
<dbReference type="InterPro" id="IPR001173">
    <property type="entry name" value="Glyco_trans_2-like"/>
</dbReference>
<dbReference type="SUPFAM" id="SSF53448">
    <property type="entry name" value="Nucleotide-diphospho-sugar transferases"/>
    <property type="match status" value="1"/>
</dbReference>
<dbReference type="NCBIfam" id="TIGR04440">
    <property type="entry name" value="glyco_TIGR04440"/>
    <property type="match status" value="1"/>
</dbReference>
<accession>A0ABT3ND74</accession>